<dbReference type="PROSITE" id="PS50268">
    <property type="entry name" value="CADHERIN_2"/>
    <property type="match status" value="2"/>
</dbReference>
<keyword evidence="1" id="KW-0812">Transmembrane</keyword>
<keyword evidence="2" id="KW-0472">Membrane</keyword>
<keyword evidence="6" id="KW-1185">Reference proteome</keyword>
<evidence type="ECO:0000313" key="6">
    <source>
        <dbReference type="Proteomes" id="UP001164746"/>
    </source>
</evidence>
<dbReference type="PANTHER" id="PTHR24026">
    <property type="entry name" value="FAT ATYPICAL CADHERIN-RELATED"/>
    <property type="match status" value="1"/>
</dbReference>
<feature type="domain" description="Cadherin" evidence="4">
    <location>
        <begin position="170"/>
        <end position="260"/>
    </location>
</feature>
<dbReference type="Pfam" id="PF00028">
    <property type="entry name" value="Cadherin"/>
    <property type="match status" value="1"/>
</dbReference>
<dbReference type="Proteomes" id="UP001164746">
    <property type="component" value="Chromosome 10"/>
</dbReference>
<dbReference type="InterPro" id="IPR002126">
    <property type="entry name" value="Cadherin-like_dom"/>
</dbReference>
<evidence type="ECO:0000256" key="3">
    <source>
        <dbReference type="PROSITE-ProRule" id="PRU00043"/>
    </source>
</evidence>
<keyword evidence="3" id="KW-0106">Calcium</keyword>
<evidence type="ECO:0000256" key="1">
    <source>
        <dbReference type="ARBA" id="ARBA00022692"/>
    </source>
</evidence>
<keyword evidence="2" id="KW-1133">Transmembrane helix</keyword>
<feature type="domain" description="Cadherin" evidence="4">
    <location>
        <begin position="93"/>
        <end position="164"/>
    </location>
</feature>
<accession>A0ABY7F8C8</accession>
<name>A0ABY7F8C8_MYAAR</name>
<gene>
    <name evidence="5" type="ORF">MAR_032218</name>
</gene>
<protein>
    <recommendedName>
        <fullName evidence="4">Cadherin domain-containing protein</fullName>
    </recommendedName>
</protein>
<dbReference type="InterPro" id="IPR015919">
    <property type="entry name" value="Cadherin-like_sf"/>
</dbReference>
<dbReference type="PANTHER" id="PTHR24026:SF126">
    <property type="entry name" value="PROTOCADHERIN FAT 4"/>
    <property type="match status" value="1"/>
</dbReference>
<sequence>MSIRLKPTNDKWPPNHYPPTITGLPTTLYVGELENIAGQERFLYTYTISDQDKDAFTCVNTITANSITLDALATTKTTLLKTLTASSQGGNLVNYTLVSNPSFSPEFFKIDSSTGQITANRDLKYLDSSTPTVYLTVKAHDTVDLIDVYKTQIVNLNMNLDPTVSDAQLESLAVGTVLFTLTIEDPDTTNTHSYRVSCTPPDGDNSFTIDANGNVILSQALDYESITFYTCDFYVDDSISEGGPFTYELTAGSVSFDPGFSCTDQDAGDSATLTYGFHPANNSQRFAINSAGVMTFKEDYDVDNSNMPSPVILTVYCIDDGGTTGVMKTGYVTRAVDKGNPAKTGTTTVDIIYQDDTTTTTTTAATTTAYNFFDHGENIAIYPPRQVTPDS</sequence>
<organism evidence="5 6">
    <name type="scientific">Mya arenaria</name>
    <name type="common">Soft-shell clam</name>
    <dbReference type="NCBI Taxonomy" id="6604"/>
    <lineage>
        <taxon>Eukaryota</taxon>
        <taxon>Metazoa</taxon>
        <taxon>Spiralia</taxon>
        <taxon>Lophotrochozoa</taxon>
        <taxon>Mollusca</taxon>
        <taxon>Bivalvia</taxon>
        <taxon>Autobranchia</taxon>
        <taxon>Heteroconchia</taxon>
        <taxon>Euheterodonta</taxon>
        <taxon>Imparidentia</taxon>
        <taxon>Neoheterodontei</taxon>
        <taxon>Myida</taxon>
        <taxon>Myoidea</taxon>
        <taxon>Myidae</taxon>
        <taxon>Mya</taxon>
    </lineage>
</organism>
<dbReference type="SUPFAM" id="SSF49313">
    <property type="entry name" value="Cadherin-like"/>
    <property type="match status" value="3"/>
</dbReference>
<dbReference type="CDD" id="cd11304">
    <property type="entry name" value="Cadherin_repeat"/>
    <property type="match status" value="3"/>
</dbReference>
<dbReference type="EMBL" id="CP111021">
    <property type="protein sequence ID" value="WAR17624.1"/>
    <property type="molecule type" value="Genomic_DNA"/>
</dbReference>
<evidence type="ECO:0000256" key="2">
    <source>
        <dbReference type="ARBA" id="ARBA00022989"/>
    </source>
</evidence>
<dbReference type="Gene3D" id="2.60.40.60">
    <property type="entry name" value="Cadherins"/>
    <property type="match status" value="3"/>
</dbReference>
<reference evidence="5" key="1">
    <citation type="submission" date="2022-11" db="EMBL/GenBank/DDBJ databases">
        <title>Centuries of genome instability and evolution in soft-shell clam transmissible cancer (bioRxiv).</title>
        <authorList>
            <person name="Hart S.F.M."/>
            <person name="Yonemitsu M.A."/>
            <person name="Giersch R.M."/>
            <person name="Beal B.F."/>
            <person name="Arriagada G."/>
            <person name="Davis B.W."/>
            <person name="Ostrander E.A."/>
            <person name="Goff S.P."/>
            <person name="Metzger M.J."/>
        </authorList>
    </citation>
    <scope>NUCLEOTIDE SEQUENCE</scope>
    <source>
        <strain evidence="5">MELC-2E11</strain>
        <tissue evidence="5">Siphon/mantle</tissue>
    </source>
</reference>
<evidence type="ECO:0000313" key="5">
    <source>
        <dbReference type="EMBL" id="WAR17624.1"/>
    </source>
</evidence>
<evidence type="ECO:0000259" key="4">
    <source>
        <dbReference type="PROSITE" id="PS50268"/>
    </source>
</evidence>
<proteinExistence type="predicted"/>